<accession>R7S6W7</accession>
<protein>
    <recommendedName>
        <fullName evidence="3">Reverse transcriptase domain-containing protein</fullName>
    </recommendedName>
</protein>
<name>R7S6W7_TRAVS</name>
<gene>
    <name evidence="1" type="ORF">TRAVEDRAFT_83043</name>
</gene>
<keyword evidence="2" id="KW-1185">Reference proteome</keyword>
<dbReference type="AlphaFoldDB" id="R7S6W7"/>
<evidence type="ECO:0008006" key="3">
    <source>
        <dbReference type="Google" id="ProtNLM"/>
    </source>
</evidence>
<dbReference type="Proteomes" id="UP000054317">
    <property type="component" value="Unassembled WGS sequence"/>
</dbReference>
<dbReference type="KEGG" id="tvs:TRAVEDRAFT_83043"/>
<dbReference type="OMA" id="AILEVWC"/>
<evidence type="ECO:0000313" key="2">
    <source>
        <dbReference type="Proteomes" id="UP000054317"/>
    </source>
</evidence>
<dbReference type="RefSeq" id="XP_008045798.1">
    <property type="nucleotide sequence ID" value="XM_008047607.1"/>
</dbReference>
<proteinExistence type="predicted"/>
<dbReference type="EMBL" id="JH711854">
    <property type="protein sequence ID" value="EIW51317.1"/>
    <property type="molecule type" value="Genomic_DNA"/>
</dbReference>
<feature type="non-terminal residue" evidence="1">
    <location>
        <position position="199"/>
    </location>
</feature>
<dbReference type="OrthoDB" id="2205812at2759"/>
<reference evidence="2" key="1">
    <citation type="journal article" date="2012" name="Science">
        <title>The Paleozoic origin of enzymatic lignin decomposition reconstructed from 31 fungal genomes.</title>
        <authorList>
            <person name="Floudas D."/>
            <person name="Binder M."/>
            <person name="Riley R."/>
            <person name="Barry K."/>
            <person name="Blanchette R.A."/>
            <person name="Henrissat B."/>
            <person name="Martinez A.T."/>
            <person name="Otillar R."/>
            <person name="Spatafora J.W."/>
            <person name="Yadav J.S."/>
            <person name="Aerts A."/>
            <person name="Benoit I."/>
            <person name="Boyd A."/>
            <person name="Carlson A."/>
            <person name="Copeland A."/>
            <person name="Coutinho P.M."/>
            <person name="de Vries R.P."/>
            <person name="Ferreira P."/>
            <person name="Findley K."/>
            <person name="Foster B."/>
            <person name="Gaskell J."/>
            <person name="Glotzer D."/>
            <person name="Gorecki P."/>
            <person name="Heitman J."/>
            <person name="Hesse C."/>
            <person name="Hori C."/>
            <person name="Igarashi K."/>
            <person name="Jurgens J.A."/>
            <person name="Kallen N."/>
            <person name="Kersten P."/>
            <person name="Kohler A."/>
            <person name="Kuees U."/>
            <person name="Kumar T.K.A."/>
            <person name="Kuo A."/>
            <person name="LaButti K."/>
            <person name="Larrondo L.F."/>
            <person name="Lindquist E."/>
            <person name="Ling A."/>
            <person name="Lombard V."/>
            <person name="Lucas S."/>
            <person name="Lundell T."/>
            <person name="Martin R."/>
            <person name="McLaughlin D.J."/>
            <person name="Morgenstern I."/>
            <person name="Morin E."/>
            <person name="Murat C."/>
            <person name="Nagy L.G."/>
            <person name="Nolan M."/>
            <person name="Ohm R.A."/>
            <person name="Patyshakuliyeva A."/>
            <person name="Rokas A."/>
            <person name="Ruiz-Duenas F.J."/>
            <person name="Sabat G."/>
            <person name="Salamov A."/>
            <person name="Samejima M."/>
            <person name="Schmutz J."/>
            <person name="Slot J.C."/>
            <person name="St John F."/>
            <person name="Stenlid J."/>
            <person name="Sun H."/>
            <person name="Sun S."/>
            <person name="Syed K."/>
            <person name="Tsang A."/>
            <person name="Wiebenga A."/>
            <person name="Young D."/>
            <person name="Pisabarro A."/>
            <person name="Eastwood D.C."/>
            <person name="Martin F."/>
            <person name="Cullen D."/>
            <person name="Grigoriev I.V."/>
            <person name="Hibbett D.S."/>
        </authorList>
    </citation>
    <scope>NUCLEOTIDE SEQUENCE [LARGE SCALE GENOMIC DNA]</scope>
    <source>
        <strain evidence="2">FP-101664</strain>
    </source>
</reference>
<feature type="non-terminal residue" evidence="1">
    <location>
        <position position="1"/>
    </location>
</feature>
<sequence length="199" mass="22397">LRGSNLRGLRIPGETERLIAKLFADDTTVYLSSDDEYESVRQITDRWCRAARARFNVEKTEILPIGTAAYRKTVIETRRLSQTGSAIPDSVHIVKDGEAIRSLGAWLGNGMDHAAPWLPVITTIENNLAKWGKSKPTLNGRKLAIGIELAGRTQFRAMVQTMPESVEKKLTKIMLTFLWNGDVHPRVARERLYEPINRG</sequence>
<dbReference type="GeneID" id="19420488"/>
<organism evidence="1 2">
    <name type="scientific">Trametes versicolor (strain FP-101664)</name>
    <name type="common">White-rot fungus</name>
    <name type="synonym">Coriolus versicolor</name>
    <dbReference type="NCBI Taxonomy" id="717944"/>
    <lineage>
        <taxon>Eukaryota</taxon>
        <taxon>Fungi</taxon>
        <taxon>Dikarya</taxon>
        <taxon>Basidiomycota</taxon>
        <taxon>Agaricomycotina</taxon>
        <taxon>Agaricomycetes</taxon>
        <taxon>Polyporales</taxon>
        <taxon>Polyporaceae</taxon>
        <taxon>Trametes</taxon>
    </lineage>
</organism>
<evidence type="ECO:0000313" key="1">
    <source>
        <dbReference type="EMBL" id="EIW51317.1"/>
    </source>
</evidence>